<dbReference type="PANTHER" id="PTHR39515">
    <property type="entry name" value="CONSERVED PROTEIN"/>
    <property type="match status" value="1"/>
</dbReference>
<dbReference type="PROSITE" id="PS50995">
    <property type="entry name" value="HTH_MARR_2"/>
    <property type="match status" value="1"/>
</dbReference>
<dbReference type="InterPro" id="IPR052526">
    <property type="entry name" value="HTH-type_Bedaq_tolerance"/>
</dbReference>
<dbReference type="InterPro" id="IPR000835">
    <property type="entry name" value="HTH_MarR-typ"/>
</dbReference>
<protein>
    <submittedName>
        <fullName evidence="2">MarR family transcriptional regulator</fullName>
    </submittedName>
</protein>
<dbReference type="InterPro" id="IPR036390">
    <property type="entry name" value="WH_DNA-bd_sf"/>
</dbReference>
<gene>
    <name evidence="2" type="ORF">E8L03_19165</name>
</gene>
<dbReference type="Pfam" id="PF01047">
    <property type="entry name" value="MarR"/>
    <property type="match status" value="1"/>
</dbReference>
<feature type="domain" description="HTH marR-type" evidence="1">
    <location>
        <begin position="3"/>
        <end position="138"/>
    </location>
</feature>
<keyword evidence="3" id="KW-1185">Reference proteome</keyword>
<dbReference type="PANTHER" id="PTHR39515:SF2">
    <property type="entry name" value="HTH-TYPE TRANSCRIPTIONAL REGULATOR RV0880"/>
    <property type="match status" value="1"/>
</dbReference>
<reference evidence="2 3" key="1">
    <citation type="submission" date="2019-04" db="EMBL/GenBank/DDBJ databases">
        <title>Isolation and culture of sulfate reducing bacteria from the cold seep of the South China Sea.</title>
        <authorList>
            <person name="Sun C."/>
            <person name="Liu R."/>
        </authorList>
    </citation>
    <scope>NUCLEOTIDE SEQUENCE [LARGE SCALE GENOMIC DNA]</scope>
    <source>
        <strain evidence="2 3">CS1</strain>
    </source>
</reference>
<evidence type="ECO:0000313" key="3">
    <source>
        <dbReference type="Proteomes" id="UP000503251"/>
    </source>
</evidence>
<dbReference type="SUPFAM" id="SSF46785">
    <property type="entry name" value="Winged helix' DNA-binding domain"/>
    <property type="match status" value="1"/>
</dbReference>
<evidence type="ECO:0000313" key="2">
    <source>
        <dbReference type="EMBL" id="QJT10900.1"/>
    </source>
</evidence>
<accession>A0ABX6NMI5</accession>
<dbReference type="InterPro" id="IPR036388">
    <property type="entry name" value="WH-like_DNA-bd_sf"/>
</dbReference>
<dbReference type="RefSeq" id="WP_171268233.1">
    <property type="nucleotide sequence ID" value="NZ_CP039543.1"/>
</dbReference>
<dbReference type="Proteomes" id="UP000503251">
    <property type="component" value="Chromosome"/>
</dbReference>
<dbReference type="Gene3D" id="1.10.10.10">
    <property type="entry name" value="Winged helix-like DNA-binding domain superfamily/Winged helix DNA-binding domain"/>
    <property type="match status" value="1"/>
</dbReference>
<proteinExistence type="predicted"/>
<organism evidence="2 3">
    <name type="scientific">Oceanidesulfovibrio marinus</name>
    <dbReference type="NCBI Taxonomy" id="370038"/>
    <lineage>
        <taxon>Bacteria</taxon>
        <taxon>Pseudomonadati</taxon>
        <taxon>Thermodesulfobacteriota</taxon>
        <taxon>Desulfovibrionia</taxon>
        <taxon>Desulfovibrionales</taxon>
        <taxon>Desulfovibrionaceae</taxon>
        <taxon>Oceanidesulfovibrio</taxon>
    </lineage>
</organism>
<name>A0ABX6NMI5_9BACT</name>
<sequence length="142" mass="15696">MTQQPLDSSVREFGQAMRQLVRRIRAAGASHELSWTQVVVIGRLFKEGPATIADLARDEGMKPQSMRTLIAGLESMGIVERLPHPTDGRSVHIALTQKGVAIRTSARDARRTWLAHAIAQLDAEEQDTLFAATEIIKRLSTL</sequence>
<dbReference type="EMBL" id="CP039543">
    <property type="protein sequence ID" value="QJT10900.1"/>
    <property type="molecule type" value="Genomic_DNA"/>
</dbReference>
<dbReference type="SMART" id="SM00347">
    <property type="entry name" value="HTH_MARR"/>
    <property type="match status" value="1"/>
</dbReference>
<evidence type="ECO:0000259" key="1">
    <source>
        <dbReference type="PROSITE" id="PS50995"/>
    </source>
</evidence>